<feature type="transmembrane region" description="Helical" evidence="8">
    <location>
        <begin position="99"/>
        <end position="118"/>
    </location>
</feature>
<proteinExistence type="inferred from homology"/>
<evidence type="ECO:0000256" key="1">
    <source>
        <dbReference type="ARBA" id="ARBA00004651"/>
    </source>
</evidence>
<keyword evidence="4 8" id="KW-1003">Cell membrane</keyword>
<evidence type="ECO:0000313" key="9">
    <source>
        <dbReference type="EMBL" id="MBW8636436.1"/>
    </source>
</evidence>
<dbReference type="Proteomes" id="UP001196509">
    <property type="component" value="Unassembled WGS sequence"/>
</dbReference>
<feature type="transmembrane region" description="Helical" evidence="8">
    <location>
        <begin position="74"/>
        <end position="92"/>
    </location>
</feature>
<feature type="transmembrane region" description="Helical" evidence="8">
    <location>
        <begin position="167"/>
        <end position="186"/>
    </location>
</feature>
<feature type="transmembrane region" description="Helical" evidence="8">
    <location>
        <begin position="33"/>
        <end position="54"/>
    </location>
</feature>
<evidence type="ECO:0000256" key="6">
    <source>
        <dbReference type="ARBA" id="ARBA00022989"/>
    </source>
</evidence>
<dbReference type="InterPro" id="IPR002781">
    <property type="entry name" value="TM_pro_TauE-like"/>
</dbReference>
<evidence type="ECO:0000256" key="4">
    <source>
        <dbReference type="ARBA" id="ARBA00022475"/>
    </source>
</evidence>
<keyword evidence="5 8" id="KW-0812">Transmembrane</keyword>
<dbReference type="GO" id="GO:0005886">
    <property type="term" value="C:plasma membrane"/>
    <property type="evidence" value="ECO:0007669"/>
    <property type="project" value="UniProtKB-SubCell"/>
</dbReference>
<comment type="caution">
    <text evidence="9">The sequence shown here is derived from an EMBL/GenBank/DDBJ whole genome shotgun (WGS) entry which is preliminary data.</text>
</comment>
<evidence type="ECO:0000256" key="3">
    <source>
        <dbReference type="ARBA" id="ARBA00022448"/>
    </source>
</evidence>
<dbReference type="AlphaFoldDB" id="A0AAE2ZJY3"/>
<sequence>MSQTEMLIIVSCAFFVAAFVKGLVGFGLPPVSIGLLTAFIGLPNAMALIIFPGIATNLWQGLSGNHFREIIRRFWPFFLMTVLFTFPGTLVLSRLNVNYVTALLGVLLLAFVAVTFLNPKFRVKPRSEPILNPVLGTISGLLSGMTGTFTVPGVIYFQSVGLPREQLVQLMGIMFTLSTVALALALGGNRLLTVELAVMSAIAVIPTFVGLAAGTWLRRRTSEQGFRVIFLMALGVLGVYILGRSLAVIL</sequence>
<dbReference type="PANTHER" id="PTHR30269:SF32">
    <property type="entry name" value="MEMBRANE TRANSPORTER PROTEIN-RELATED"/>
    <property type="match status" value="1"/>
</dbReference>
<name>A0AAE2ZJY3_9HYPH</name>
<keyword evidence="7 8" id="KW-0472">Membrane</keyword>
<evidence type="ECO:0000256" key="8">
    <source>
        <dbReference type="RuleBase" id="RU363041"/>
    </source>
</evidence>
<comment type="similarity">
    <text evidence="2 8">Belongs to the 4-toluene sulfonate uptake permease (TSUP) (TC 2.A.102) family.</text>
</comment>
<dbReference type="Pfam" id="PF01925">
    <property type="entry name" value="TauE"/>
    <property type="match status" value="1"/>
</dbReference>
<dbReference type="RefSeq" id="WP_220227119.1">
    <property type="nucleotide sequence ID" value="NZ_JAICBX010000001.1"/>
</dbReference>
<gene>
    <name evidence="9" type="ORF">K1W69_04475</name>
</gene>
<feature type="transmembrane region" description="Helical" evidence="8">
    <location>
        <begin position="6"/>
        <end position="26"/>
    </location>
</feature>
<feature type="transmembrane region" description="Helical" evidence="8">
    <location>
        <begin position="229"/>
        <end position="249"/>
    </location>
</feature>
<dbReference type="EMBL" id="JAICBX010000001">
    <property type="protein sequence ID" value="MBW8636436.1"/>
    <property type="molecule type" value="Genomic_DNA"/>
</dbReference>
<dbReference type="PANTHER" id="PTHR30269">
    <property type="entry name" value="TRANSMEMBRANE PROTEIN YFCA"/>
    <property type="match status" value="1"/>
</dbReference>
<organism evidence="9 10">
    <name type="scientific">Flavimaribacter sediminis</name>
    <dbReference type="NCBI Taxonomy" id="2865987"/>
    <lineage>
        <taxon>Bacteria</taxon>
        <taxon>Pseudomonadati</taxon>
        <taxon>Pseudomonadota</taxon>
        <taxon>Alphaproteobacteria</taxon>
        <taxon>Hyphomicrobiales</taxon>
        <taxon>Rhizobiaceae</taxon>
        <taxon>Flavimaribacter</taxon>
    </lineage>
</organism>
<comment type="subcellular location">
    <subcellularLocation>
        <location evidence="1 8">Cell membrane</location>
        <topology evidence="1 8">Multi-pass membrane protein</topology>
    </subcellularLocation>
</comment>
<reference evidence="9" key="1">
    <citation type="submission" date="2021-08" db="EMBL/GenBank/DDBJ databases">
        <title>Hoeflea bacterium WL0058 sp. nov., isolated from the sediment.</title>
        <authorList>
            <person name="Wang L."/>
            <person name="Zhang D."/>
        </authorList>
    </citation>
    <scope>NUCLEOTIDE SEQUENCE</scope>
    <source>
        <strain evidence="9">WL0058</strain>
    </source>
</reference>
<evidence type="ECO:0000313" key="10">
    <source>
        <dbReference type="Proteomes" id="UP001196509"/>
    </source>
</evidence>
<evidence type="ECO:0000256" key="2">
    <source>
        <dbReference type="ARBA" id="ARBA00009142"/>
    </source>
</evidence>
<feature type="transmembrane region" description="Helical" evidence="8">
    <location>
        <begin position="130"/>
        <end position="155"/>
    </location>
</feature>
<evidence type="ECO:0000256" key="7">
    <source>
        <dbReference type="ARBA" id="ARBA00023136"/>
    </source>
</evidence>
<keyword evidence="6 8" id="KW-1133">Transmembrane helix</keyword>
<dbReference type="InterPro" id="IPR052017">
    <property type="entry name" value="TSUP"/>
</dbReference>
<keyword evidence="10" id="KW-1185">Reference proteome</keyword>
<protein>
    <recommendedName>
        <fullName evidence="8">Probable membrane transporter protein</fullName>
    </recommendedName>
</protein>
<accession>A0AAE2ZJY3</accession>
<feature type="transmembrane region" description="Helical" evidence="8">
    <location>
        <begin position="198"/>
        <end position="217"/>
    </location>
</feature>
<keyword evidence="3" id="KW-0813">Transport</keyword>
<evidence type="ECO:0000256" key="5">
    <source>
        <dbReference type="ARBA" id="ARBA00022692"/>
    </source>
</evidence>